<feature type="compositionally biased region" description="Basic and acidic residues" evidence="1">
    <location>
        <begin position="136"/>
        <end position="146"/>
    </location>
</feature>
<sequence length="268" mass="28528">MFNIGSQSPGDSPSNTDLSTSSQANTKSISPLAGEIKTKLVSPPAGPLTRVRTQGHLLSRPTLHPQQPPPPPVLAKTNNSSPRQPRRLPHATANLSEAEAMIQAPRTKKVVLSDDDEDDDDWDETETDLDSDFEELDRKSHIDAEKGGTLVEPGMLATGSGDNDENGDWEDEDGSGSDDAVSAAPRNAKKNVASPPPAAANNQNPKRPGPSRHQSQPNIPTLASISKPKQQVIVEQESMSASSSPCRWSFSTFAPFRPRATAAATATS</sequence>
<feature type="compositionally biased region" description="Acidic residues" evidence="1">
    <location>
        <begin position="162"/>
        <end position="176"/>
    </location>
</feature>
<gene>
    <name evidence="2" type="ORF">BT96DRAFT_714449</name>
</gene>
<feature type="compositionally biased region" description="Polar residues" evidence="1">
    <location>
        <begin position="212"/>
        <end position="229"/>
    </location>
</feature>
<reference evidence="2" key="1">
    <citation type="journal article" date="2019" name="Environ. Microbiol.">
        <title>Fungal ecological strategies reflected in gene transcription - a case study of two litter decomposers.</title>
        <authorList>
            <person name="Barbi F."/>
            <person name="Kohler A."/>
            <person name="Barry K."/>
            <person name="Baskaran P."/>
            <person name="Daum C."/>
            <person name="Fauchery L."/>
            <person name="Ihrmark K."/>
            <person name="Kuo A."/>
            <person name="LaButti K."/>
            <person name="Lipzen A."/>
            <person name="Morin E."/>
            <person name="Grigoriev I.V."/>
            <person name="Henrissat B."/>
            <person name="Lindahl B."/>
            <person name="Martin F."/>
        </authorList>
    </citation>
    <scope>NUCLEOTIDE SEQUENCE</scope>
    <source>
        <strain evidence="2">JB14</strain>
    </source>
</reference>
<feature type="region of interest" description="Disordered" evidence="1">
    <location>
        <begin position="1"/>
        <end position="247"/>
    </location>
</feature>
<organism evidence="2 3">
    <name type="scientific">Gymnopus androsaceus JB14</name>
    <dbReference type="NCBI Taxonomy" id="1447944"/>
    <lineage>
        <taxon>Eukaryota</taxon>
        <taxon>Fungi</taxon>
        <taxon>Dikarya</taxon>
        <taxon>Basidiomycota</taxon>
        <taxon>Agaricomycotina</taxon>
        <taxon>Agaricomycetes</taxon>
        <taxon>Agaricomycetidae</taxon>
        <taxon>Agaricales</taxon>
        <taxon>Marasmiineae</taxon>
        <taxon>Omphalotaceae</taxon>
        <taxon>Gymnopus</taxon>
    </lineage>
</organism>
<dbReference type="AlphaFoldDB" id="A0A6A4HMC9"/>
<evidence type="ECO:0000313" key="3">
    <source>
        <dbReference type="Proteomes" id="UP000799118"/>
    </source>
</evidence>
<name>A0A6A4HMC9_9AGAR</name>
<feature type="compositionally biased region" description="Acidic residues" evidence="1">
    <location>
        <begin position="113"/>
        <end position="135"/>
    </location>
</feature>
<feature type="compositionally biased region" description="Polar residues" evidence="1">
    <location>
        <begin position="1"/>
        <end position="29"/>
    </location>
</feature>
<keyword evidence="3" id="KW-1185">Reference proteome</keyword>
<dbReference type="Proteomes" id="UP000799118">
    <property type="component" value="Unassembled WGS sequence"/>
</dbReference>
<protein>
    <submittedName>
        <fullName evidence="2">Uncharacterized protein</fullName>
    </submittedName>
</protein>
<proteinExistence type="predicted"/>
<evidence type="ECO:0000256" key="1">
    <source>
        <dbReference type="SAM" id="MobiDB-lite"/>
    </source>
</evidence>
<evidence type="ECO:0000313" key="2">
    <source>
        <dbReference type="EMBL" id="KAE9398890.1"/>
    </source>
</evidence>
<accession>A0A6A4HMC9</accession>
<dbReference type="EMBL" id="ML769476">
    <property type="protein sequence ID" value="KAE9398890.1"/>
    <property type="molecule type" value="Genomic_DNA"/>
</dbReference>
<feature type="compositionally biased region" description="Polar residues" evidence="1">
    <location>
        <begin position="237"/>
        <end position="247"/>
    </location>
</feature>